<protein>
    <recommendedName>
        <fullName evidence="1">DUF7674 domain-containing protein</fullName>
    </recommendedName>
</protein>
<evidence type="ECO:0000313" key="3">
    <source>
        <dbReference type="Proteomes" id="UP000078148"/>
    </source>
</evidence>
<evidence type="ECO:0000313" key="2">
    <source>
        <dbReference type="EMBL" id="ANF97377.1"/>
    </source>
</evidence>
<reference evidence="2 3" key="2">
    <citation type="journal article" date="2016" name="Int. J. Syst. Evol. Microbiol.">
        <title>Paenibacillus bovis sp. nov., isolated from raw yak (Bos grunniens) milk.</title>
        <authorList>
            <person name="Gao C."/>
            <person name="Han J."/>
            <person name="Liu Z."/>
            <person name="Xu X."/>
            <person name="Hang F."/>
            <person name="Wu Z."/>
        </authorList>
    </citation>
    <scope>NUCLEOTIDE SEQUENCE [LARGE SCALE GENOMIC DNA]</scope>
    <source>
        <strain evidence="2 3">BD3526</strain>
    </source>
</reference>
<gene>
    <name evidence="2" type="ORF">AR543_16115</name>
</gene>
<dbReference type="Pfam" id="PF24722">
    <property type="entry name" value="DUF7674"/>
    <property type="match status" value="1"/>
</dbReference>
<dbReference type="Proteomes" id="UP000078148">
    <property type="component" value="Chromosome"/>
</dbReference>
<dbReference type="RefSeq" id="WP_060535489.1">
    <property type="nucleotide sequence ID" value="NZ_CP013023.1"/>
</dbReference>
<dbReference type="EMBL" id="CP013023">
    <property type="protein sequence ID" value="ANF97377.1"/>
    <property type="molecule type" value="Genomic_DNA"/>
</dbReference>
<dbReference type="InterPro" id="IPR056091">
    <property type="entry name" value="DUF7674"/>
</dbReference>
<organism evidence="2 3">
    <name type="scientific">Paenibacillus bovis</name>
    <dbReference type="NCBI Taxonomy" id="1616788"/>
    <lineage>
        <taxon>Bacteria</taxon>
        <taxon>Bacillati</taxon>
        <taxon>Bacillota</taxon>
        <taxon>Bacilli</taxon>
        <taxon>Bacillales</taxon>
        <taxon>Paenibacillaceae</taxon>
        <taxon>Paenibacillus</taxon>
    </lineage>
</organism>
<proteinExistence type="predicted"/>
<keyword evidence="3" id="KW-1185">Reference proteome</keyword>
<feature type="domain" description="DUF7674" evidence="1">
    <location>
        <begin position="78"/>
        <end position="138"/>
    </location>
</feature>
<evidence type="ECO:0000259" key="1">
    <source>
        <dbReference type="Pfam" id="PF24722"/>
    </source>
</evidence>
<sequence length="138" mass="16423">MTHLQEEWEHLMLARLEDRFPVFDHVYELDDDLVYVRYGGFGSFVQAVIHLATHGSEIEDSLHIQIIKSAYTDRRRLEQELRRIFQFVEELFQDSDERTRDILNCCIFEALMGSKTAEKVLFQYVSAEIAAYYKSIHW</sequence>
<dbReference type="OrthoDB" id="6421905at2"/>
<reference evidence="3" key="1">
    <citation type="submission" date="2015-10" db="EMBL/GenBank/DDBJ databases">
        <title>Genome of Paenibacillus bovis sp. nov.</title>
        <authorList>
            <person name="Wu Z."/>
            <person name="Gao C."/>
            <person name="Liu Z."/>
            <person name="Zheng H."/>
        </authorList>
    </citation>
    <scope>NUCLEOTIDE SEQUENCE [LARGE SCALE GENOMIC DNA]</scope>
    <source>
        <strain evidence="3">BD3526</strain>
    </source>
</reference>
<dbReference type="KEGG" id="pbv:AR543_16115"/>
<name>A0A172ZJC5_9BACL</name>
<dbReference type="STRING" id="1616788.AR543_16115"/>
<accession>A0A172ZJC5</accession>
<dbReference type="AlphaFoldDB" id="A0A172ZJC5"/>